<accession>A5Z346</accession>
<dbReference type="Proteomes" id="UP000006000">
    <property type="component" value="Unassembled WGS sequence"/>
</dbReference>
<reference evidence="2 3" key="2">
    <citation type="submission" date="2007-04" db="EMBL/GenBank/DDBJ databases">
        <title>Draft genome sequence of Eubacterium ventriosum (ATCC 27560).</title>
        <authorList>
            <person name="Sudarsanam P."/>
            <person name="Ley R."/>
            <person name="Guruge J."/>
            <person name="Turnbaugh P.J."/>
            <person name="Mahowald M."/>
            <person name="Liep D."/>
            <person name="Gordon J."/>
        </authorList>
    </citation>
    <scope>NUCLEOTIDE SEQUENCE [LARGE SCALE GENOMIC DNA]</scope>
    <source>
        <strain evidence="2 3">ATCC 27560</strain>
    </source>
</reference>
<dbReference type="Gene3D" id="2.60.200.40">
    <property type="match status" value="1"/>
</dbReference>
<dbReference type="STRING" id="411463.EUBVEN_00092"/>
<dbReference type="SUPFAM" id="SSF111331">
    <property type="entry name" value="NAD kinase/diacylglycerol kinase-like"/>
    <property type="match status" value="1"/>
</dbReference>
<organism evidence="2 3">
    <name type="scientific">Eubacterium ventriosum ATCC 27560</name>
    <dbReference type="NCBI Taxonomy" id="411463"/>
    <lineage>
        <taxon>Bacteria</taxon>
        <taxon>Bacillati</taxon>
        <taxon>Bacillota</taxon>
        <taxon>Clostridia</taxon>
        <taxon>Eubacteriales</taxon>
        <taxon>Eubacteriaceae</taxon>
        <taxon>Eubacterium</taxon>
    </lineage>
</organism>
<sequence>MGETQVENSCTILAVGNGQYYGGGFRIAPHALLEDGMFDIYFVEKLPKPKIIPILIKLLRGKHENSEYVTRFSGNKIIIDTDELCTFNVDGEKMTSNHFEIINISGGIKVYNDRNFIDEILQKEEKK</sequence>
<dbReference type="InterPro" id="IPR045540">
    <property type="entry name" value="YegS/DAGK_C"/>
</dbReference>
<protein>
    <submittedName>
        <fullName evidence="2">Conserved domain protein</fullName>
    </submittedName>
</protein>
<dbReference type="Pfam" id="PF19279">
    <property type="entry name" value="YegS_C"/>
    <property type="match status" value="1"/>
</dbReference>
<evidence type="ECO:0000313" key="2">
    <source>
        <dbReference type="EMBL" id="EDM52612.1"/>
    </source>
</evidence>
<evidence type="ECO:0000313" key="3">
    <source>
        <dbReference type="Proteomes" id="UP000006000"/>
    </source>
</evidence>
<evidence type="ECO:0000259" key="1">
    <source>
        <dbReference type="Pfam" id="PF19279"/>
    </source>
</evidence>
<dbReference type="EMBL" id="AAVL02000018">
    <property type="protein sequence ID" value="EDM52612.1"/>
    <property type="molecule type" value="Genomic_DNA"/>
</dbReference>
<gene>
    <name evidence="2" type="ORF">EUBVEN_00092</name>
</gene>
<dbReference type="AlphaFoldDB" id="A5Z346"/>
<dbReference type="InterPro" id="IPR016064">
    <property type="entry name" value="NAD/diacylglycerol_kinase_sf"/>
</dbReference>
<proteinExistence type="predicted"/>
<name>A5Z346_9FIRM</name>
<dbReference type="eggNOG" id="COG1597">
    <property type="taxonomic scope" value="Bacteria"/>
</dbReference>
<feature type="domain" description="YegS/DAGK C-terminal" evidence="1">
    <location>
        <begin position="5"/>
        <end position="96"/>
    </location>
</feature>
<reference evidence="2 3" key="1">
    <citation type="submission" date="2007-03" db="EMBL/GenBank/DDBJ databases">
        <authorList>
            <person name="Fulton L."/>
            <person name="Clifton S."/>
            <person name="Fulton B."/>
            <person name="Xu J."/>
            <person name="Minx P."/>
            <person name="Pepin K.H."/>
            <person name="Johnson M."/>
            <person name="Thiruvilangam P."/>
            <person name="Bhonagiri V."/>
            <person name="Nash W.E."/>
            <person name="Mardis E.R."/>
            <person name="Wilson R.K."/>
        </authorList>
    </citation>
    <scope>NUCLEOTIDE SEQUENCE [LARGE SCALE GENOMIC DNA]</scope>
    <source>
        <strain evidence="2 3">ATCC 27560</strain>
    </source>
</reference>
<comment type="caution">
    <text evidence="2">The sequence shown here is derived from an EMBL/GenBank/DDBJ whole genome shotgun (WGS) entry which is preliminary data.</text>
</comment>
<dbReference type="HOGENOM" id="CLU_1967252_0_0_9"/>